<gene>
    <name evidence="10" type="ORF">FE257_006519</name>
</gene>
<evidence type="ECO:0000313" key="11">
    <source>
        <dbReference type="Proteomes" id="UP001194746"/>
    </source>
</evidence>
<dbReference type="PIRSF" id="PIRSF005700">
    <property type="entry name" value="PepC"/>
    <property type="match status" value="1"/>
</dbReference>
<dbReference type="GO" id="GO:0004197">
    <property type="term" value="F:cysteine-type endopeptidase activity"/>
    <property type="evidence" value="ECO:0007669"/>
    <property type="project" value="UniProtKB-EC"/>
</dbReference>
<dbReference type="EC" id="3.4.22.40" evidence="8"/>
<dbReference type="Proteomes" id="UP001194746">
    <property type="component" value="Unassembled WGS sequence"/>
</dbReference>
<sequence length="505" mass="56611">MGSSYSKPLPNYDDKLVQEKRRTMRHIIPADCSTTLAEDNEAPPPYSAPERTVRLSLSDMKSWEDALVRDPKNRLAITTLATAPFPQTLQRQSALRSDTQIFNIKIPLEGNPITDQRSSGRCWLFAATNVFRIALMKRYNTPSFELSQAYLFYWDKIEKANYFLEQIVATAKLDLSSRLVQTLLSDPVTDGGQWDMIANVVKKYGLVPHALYPDPYNAQKSGKMDWLVTAKLREQALELRRLARSGSADERAQLAAAKEKFLKEIHGIITIMLGPPPAPAETFTWEYYDQSGKARRVEETPVGFAGKAFAQVARASNGVDPTGMLSLVNDPRNEYGRLMTVDRLGNVVEGQPITYVNVDMKTIKSAAIAMLRAGQPVFFGCDVGKFSDSPSGVMDTELLDLTLAFNIKLGMNKAQRVSSGESAMTHAMVLTAVHVENDQPVRWRVQNSWGKDVGEGGWFVMTDRWMDEYTYQAVVDPRFVSSEVRDILKQEPKVLPRWDPMGVLA</sequence>
<dbReference type="Gene3D" id="3.90.70.10">
    <property type="entry name" value="Cysteine proteinases"/>
    <property type="match status" value="1"/>
</dbReference>
<dbReference type="PANTHER" id="PTHR10363">
    <property type="entry name" value="BLEOMYCIN HYDROLASE"/>
    <property type="match status" value="1"/>
</dbReference>
<comment type="function">
    <text evidence="6">The normal physiological role of the enzyme is unknown, but it is not essential for the viability of yeast cells. Has aminopeptidase activity, shortening substrate peptides sequentially by 1 amino acid. Has bleomycin hydrolase activity, which can protect the cell from the toxic effects of bleomycin. Has homocysteine-thiolactonase activity, protecting the cell against homocysteine toxicity. Acts as a repressor in the GAL4 regulatory system, but this does not require either the peptidase or nucleic acid-binding activities.</text>
</comment>
<evidence type="ECO:0000256" key="1">
    <source>
        <dbReference type="ARBA" id="ARBA00000423"/>
    </source>
</evidence>
<keyword evidence="8" id="KW-0496">Mitochondrion</keyword>
<keyword evidence="11" id="KW-1185">Reference proteome</keyword>
<organism evidence="10 11">
    <name type="scientific">Aspergillus nanangensis</name>
    <dbReference type="NCBI Taxonomy" id="2582783"/>
    <lineage>
        <taxon>Eukaryota</taxon>
        <taxon>Fungi</taxon>
        <taxon>Dikarya</taxon>
        <taxon>Ascomycota</taxon>
        <taxon>Pezizomycotina</taxon>
        <taxon>Eurotiomycetes</taxon>
        <taxon>Eurotiomycetidae</taxon>
        <taxon>Eurotiales</taxon>
        <taxon>Aspergillaceae</taxon>
        <taxon>Aspergillus</taxon>
        <taxon>Aspergillus subgen. Circumdati</taxon>
    </lineage>
</organism>
<keyword evidence="5 8" id="KW-0788">Thiol protease</keyword>
<dbReference type="FunFam" id="3.90.70.10:FF:000021">
    <property type="entry name" value="Bleomycin hydrolase"/>
    <property type="match status" value="1"/>
</dbReference>
<keyword evidence="4 8" id="KW-0378">Hydrolase</keyword>
<feature type="active site" evidence="9">
    <location>
        <position position="426"/>
    </location>
</feature>
<reference evidence="10" key="2">
    <citation type="submission" date="2020-02" db="EMBL/GenBank/DDBJ databases">
        <authorList>
            <person name="Gilchrist C.L.M."/>
            <person name="Chooi Y.-H."/>
        </authorList>
    </citation>
    <scope>NUCLEOTIDE SEQUENCE</scope>
    <source>
        <strain evidence="10">MST-FP2251</strain>
    </source>
</reference>
<dbReference type="GO" id="GO:0070005">
    <property type="term" value="F:cysteine-type aminopeptidase activity"/>
    <property type="evidence" value="ECO:0007669"/>
    <property type="project" value="InterPro"/>
</dbReference>
<dbReference type="PANTHER" id="PTHR10363:SF2">
    <property type="entry name" value="BLEOMYCIN HYDROLASE"/>
    <property type="match status" value="1"/>
</dbReference>
<comment type="caution">
    <text evidence="10">The sequence shown here is derived from an EMBL/GenBank/DDBJ whole genome shotgun (WGS) entry which is preliminary data.</text>
</comment>
<dbReference type="InterPro" id="IPR000169">
    <property type="entry name" value="Pept_cys_AS"/>
</dbReference>
<evidence type="ECO:0000256" key="2">
    <source>
        <dbReference type="ARBA" id="ARBA00022490"/>
    </source>
</evidence>
<evidence type="ECO:0000256" key="7">
    <source>
        <dbReference type="ARBA" id="ARBA00026080"/>
    </source>
</evidence>
<evidence type="ECO:0000256" key="3">
    <source>
        <dbReference type="ARBA" id="ARBA00022670"/>
    </source>
</evidence>
<comment type="function">
    <text evidence="8">Has aminopeptidase activity, shortening substrate peptides sequentially by 1 amino acid. Has bleomycin hydrolase activity, which can protect the cell from the toxic effects of bleomycin. Has homocysteine-thiolactonase activity, protecting the cell against homocysteine toxicity.</text>
</comment>
<keyword evidence="2 8" id="KW-0963">Cytoplasm</keyword>
<accession>A0AAD4CXN2</accession>
<evidence type="ECO:0000256" key="6">
    <source>
        <dbReference type="ARBA" id="ARBA00025347"/>
    </source>
</evidence>
<protein>
    <recommendedName>
        <fullName evidence="8">Cysteine proteinase 1, mitochondrial</fullName>
        <ecNumber evidence="8">3.4.22.40</ecNumber>
    </recommendedName>
</protein>
<dbReference type="GO" id="GO:0043418">
    <property type="term" value="P:homocysteine catabolic process"/>
    <property type="evidence" value="ECO:0007669"/>
    <property type="project" value="TreeGrafter"/>
</dbReference>
<comment type="subcellular location">
    <subcellularLocation>
        <location evidence="8">Mitochondrion</location>
    </subcellularLocation>
    <subcellularLocation>
        <location evidence="8">Cytoplasm</location>
    </subcellularLocation>
</comment>
<evidence type="ECO:0000256" key="8">
    <source>
        <dbReference type="PIRNR" id="PIRNR005700"/>
    </source>
</evidence>
<dbReference type="PROSITE" id="PS00139">
    <property type="entry name" value="THIOL_PROTEASE_CYS"/>
    <property type="match status" value="1"/>
</dbReference>
<evidence type="ECO:0000256" key="9">
    <source>
        <dbReference type="PIRSR" id="PIRSR005700-1"/>
    </source>
</evidence>
<dbReference type="SUPFAM" id="SSF54001">
    <property type="entry name" value="Cysteine proteinases"/>
    <property type="match status" value="1"/>
</dbReference>
<dbReference type="CDD" id="cd00585">
    <property type="entry name" value="Peptidase_C1B"/>
    <property type="match status" value="1"/>
</dbReference>
<evidence type="ECO:0000313" key="10">
    <source>
        <dbReference type="EMBL" id="KAF9894631.1"/>
    </source>
</evidence>
<comment type="subunit">
    <text evidence="7">Homohexamer. Binds to nucleic acids. Binds single-stranded DNA and RNA with higher affinity than double-stranded DNA.</text>
</comment>
<comment type="catalytic activity">
    <reaction evidence="1 8">
        <text>Inactivates bleomycin B2 (a cytotoxic glycometallopeptide) by hydrolysis of a carboxyamide bond of beta-aminoalanine, but also shows general aminopeptidase activity. The specificity varies somewhat with source, but amino acid arylamides of Met, Leu and Ala are preferred.</text>
        <dbReference type="EC" id="3.4.22.40"/>
    </reaction>
</comment>
<reference evidence="10" key="1">
    <citation type="journal article" date="2019" name="Beilstein J. Org. Chem.">
        <title>Nanangenines: drimane sesquiterpenoids as the dominant metabolite cohort of a novel Australian fungus, Aspergillus nanangensis.</title>
        <authorList>
            <person name="Lacey H.J."/>
            <person name="Gilchrist C.L.M."/>
            <person name="Crombie A."/>
            <person name="Kalaitzis J.A."/>
            <person name="Vuong D."/>
            <person name="Rutledge P.J."/>
            <person name="Turner P."/>
            <person name="Pitt J.I."/>
            <person name="Lacey E."/>
            <person name="Chooi Y.H."/>
            <person name="Piggott A.M."/>
        </authorList>
    </citation>
    <scope>NUCLEOTIDE SEQUENCE</scope>
    <source>
        <strain evidence="10">MST-FP2251</strain>
    </source>
</reference>
<feature type="active site" evidence="9">
    <location>
        <position position="447"/>
    </location>
</feature>
<comment type="similarity">
    <text evidence="8">Belongs to the peptidase C1 family.</text>
</comment>
<feature type="active site" evidence="9">
    <location>
        <position position="122"/>
    </location>
</feature>
<dbReference type="EMBL" id="VCAU01000003">
    <property type="protein sequence ID" value="KAF9894631.1"/>
    <property type="molecule type" value="Genomic_DNA"/>
</dbReference>
<dbReference type="InterPro" id="IPR038765">
    <property type="entry name" value="Papain-like_cys_pep_sf"/>
</dbReference>
<dbReference type="Pfam" id="PF03051">
    <property type="entry name" value="Peptidase_C1_2"/>
    <property type="match status" value="1"/>
</dbReference>
<name>A0AAD4CXN2_ASPNN</name>
<dbReference type="GO" id="GO:0009636">
    <property type="term" value="P:response to toxic substance"/>
    <property type="evidence" value="ECO:0007669"/>
    <property type="project" value="TreeGrafter"/>
</dbReference>
<dbReference type="GO" id="GO:0006508">
    <property type="term" value="P:proteolysis"/>
    <property type="evidence" value="ECO:0007669"/>
    <property type="project" value="UniProtKB-KW"/>
</dbReference>
<dbReference type="AlphaFoldDB" id="A0AAD4CXN2"/>
<proteinExistence type="inferred from homology"/>
<evidence type="ECO:0000256" key="4">
    <source>
        <dbReference type="ARBA" id="ARBA00022801"/>
    </source>
</evidence>
<dbReference type="InterPro" id="IPR004134">
    <property type="entry name" value="Peptidase_C1B"/>
</dbReference>
<dbReference type="GO" id="GO:0005739">
    <property type="term" value="C:mitochondrion"/>
    <property type="evidence" value="ECO:0007669"/>
    <property type="project" value="UniProtKB-SubCell"/>
</dbReference>
<keyword evidence="3 8" id="KW-0645">Protease</keyword>
<evidence type="ECO:0000256" key="5">
    <source>
        <dbReference type="ARBA" id="ARBA00022807"/>
    </source>
</evidence>